<dbReference type="InterPro" id="IPR001873">
    <property type="entry name" value="ENaC"/>
</dbReference>
<evidence type="ECO:0000256" key="2">
    <source>
        <dbReference type="ARBA" id="ARBA00007193"/>
    </source>
</evidence>
<dbReference type="GO" id="GO:0015280">
    <property type="term" value="F:ligand-gated sodium channel activity"/>
    <property type="evidence" value="ECO:0007669"/>
    <property type="project" value="TreeGrafter"/>
</dbReference>
<evidence type="ECO:0000256" key="12">
    <source>
        <dbReference type="RuleBase" id="RU000679"/>
    </source>
</evidence>
<dbReference type="PANTHER" id="PTHR11690">
    <property type="entry name" value="AMILORIDE-SENSITIVE SODIUM CHANNEL-RELATED"/>
    <property type="match status" value="1"/>
</dbReference>
<dbReference type="Gene3D" id="1.10.287.770">
    <property type="entry name" value="YojJ-like"/>
    <property type="match status" value="1"/>
</dbReference>
<evidence type="ECO:0000256" key="3">
    <source>
        <dbReference type="ARBA" id="ARBA00022448"/>
    </source>
</evidence>
<evidence type="ECO:0000256" key="13">
    <source>
        <dbReference type="SAM" id="Phobius"/>
    </source>
</evidence>
<keyword evidence="9 13" id="KW-0472">Membrane</keyword>
<keyword evidence="11 12" id="KW-0407">Ion channel</keyword>
<keyword evidence="6 13" id="KW-1133">Transmembrane helix</keyword>
<feature type="transmembrane region" description="Helical" evidence="13">
    <location>
        <begin position="412"/>
        <end position="439"/>
    </location>
</feature>
<dbReference type="AlphaFoldDB" id="A0A1I8ME57"/>
<accession>A0A1I8ME57</accession>
<evidence type="ECO:0000313" key="14">
    <source>
        <dbReference type="EnsemblMetazoa" id="MDOA003969-PA"/>
    </source>
</evidence>
<keyword evidence="4 12" id="KW-0894">Sodium channel</keyword>
<dbReference type="PANTHER" id="PTHR11690:SF175">
    <property type="entry name" value="PICKPOCKET 13-RELATED"/>
    <property type="match status" value="1"/>
</dbReference>
<dbReference type="EnsemblMetazoa" id="MDOA003969-RA">
    <property type="protein sequence ID" value="MDOA003969-PA"/>
    <property type="gene ID" value="MDOA003969"/>
</dbReference>
<comment type="subcellular location">
    <subcellularLocation>
        <location evidence="1">Membrane</location>
        <topology evidence="1">Multi-pass membrane protein</topology>
    </subcellularLocation>
</comment>
<evidence type="ECO:0000256" key="4">
    <source>
        <dbReference type="ARBA" id="ARBA00022461"/>
    </source>
</evidence>
<dbReference type="VEuPathDB" id="VectorBase:MDOA003969"/>
<dbReference type="GO" id="GO:0005886">
    <property type="term" value="C:plasma membrane"/>
    <property type="evidence" value="ECO:0007669"/>
    <property type="project" value="TreeGrafter"/>
</dbReference>
<sequence>MLVRIFEKFYKWFRQESLYYRIFWGIIISISAWNILSIFVLTIKRYFSDSISIGIETTYLQWNNTFPAVSFCLTKNRSSGRVSEFVAAENIPHAVSRGIYVKNLHDYMFTNPNNFHFKEEYCDGLNSTCGVDILRLRRELLPPTCQFFMANVSYLGKVVENCEDIFKFHQLEMGYCYLANNLLDYQSFENLPLKFGISHRENNLKVHLRGGFIWKYEVQFPRILFLNNENDLFICIKMYIHSPDDLPYFNSITYDAFSDPTIYRFNVEEYDNNPDVQEEAIQQRSCKFPNEKDPGSPWHYSFSTCMSYLRIKFELDQCNCTHFTSPEKYKPYYCDTKGLRCISDAQITSQVKEYVVSKNACYPSCVEQQITLVGINQIQSLDITDTLYIEISITNLPSVRYNRVVTQTYLDLVVSVGGVIGLFAGASALNFLEIVYVLLRRKL</sequence>
<keyword evidence="3 12" id="KW-0813">Transport</keyword>
<evidence type="ECO:0000256" key="11">
    <source>
        <dbReference type="ARBA" id="ARBA00023303"/>
    </source>
</evidence>
<evidence type="ECO:0000256" key="7">
    <source>
        <dbReference type="ARBA" id="ARBA00023053"/>
    </source>
</evidence>
<protein>
    <recommendedName>
        <fullName evidence="15">Amiloride-sensitive sodium channel</fullName>
    </recommendedName>
</protein>
<dbReference type="OrthoDB" id="7488946at2759"/>
<evidence type="ECO:0008006" key="15">
    <source>
        <dbReference type="Google" id="ProtNLM"/>
    </source>
</evidence>
<keyword evidence="5 12" id="KW-0812">Transmembrane</keyword>
<evidence type="ECO:0000256" key="9">
    <source>
        <dbReference type="ARBA" id="ARBA00023136"/>
    </source>
</evidence>
<dbReference type="eggNOG" id="KOG4294">
    <property type="taxonomic scope" value="Eukaryota"/>
</dbReference>
<gene>
    <name evidence="14" type="primary">101899859</name>
</gene>
<evidence type="ECO:0000256" key="8">
    <source>
        <dbReference type="ARBA" id="ARBA00023065"/>
    </source>
</evidence>
<evidence type="ECO:0000256" key="5">
    <source>
        <dbReference type="ARBA" id="ARBA00022692"/>
    </source>
</evidence>
<keyword evidence="7" id="KW-0915">Sodium</keyword>
<evidence type="ECO:0000256" key="10">
    <source>
        <dbReference type="ARBA" id="ARBA00023201"/>
    </source>
</evidence>
<keyword evidence="10 12" id="KW-0739">Sodium transport</keyword>
<reference evidence="14" key="1">
    <citation type="submission" date="2020-05" db="UniProtKB">
        <authorList>
            <consortium name="EnsemblMetazoa"/>
        </authorList>
    </citation>
    <scope>IDENTIFICATION</scope>
    <source>
        <strain evidence="14">Aabys</strain>
    </source>
</reference>
<keyword evidence="8 12" id="KW-0406">Ion transport</keyword>
<dbReference type="Pfam" id="PF00858">
    <property type="entry name" value="ASC"/>
    <property type="match status" value="1"/>
</dbReference>
<evidence type="ECO:0000256" key="1">
    <source>
        <dbReference type="ARBA" id="ARBA00004141"/>
    </source>
</evidence>
<name>A0A1I8ME57_MUSDO</name>
<proteinExistence type="inferred from homology"/>
<feature type="transmembrane region" description="Helical" evidence="13">
    <location>
        <begin position="21"/>
        <end position="43"/>
    </location>
</feature>
<comment type="similarity">
    <text evidence="2 12">Belongs to the amiloride-sensitive sodium channel (TC 1.A.6) family.</text>
</comment>
<dbReference type="VEuPathDB" id="VectorBase:MDOMA2_010500"/>
<organism evidence="14">
    <name type="scientific">Musca domestica</name>
    <name type="common">House fly</name>
    <dbReference type="NCBI Taxonomy" id="7370"/>
    <lineage>
        <taxon>Eukaryota</taxon>
        <taxon>Metazoa</taxon>
        <taxon>Ecdysozoa</taxon>
        <taxon>Arthropoda</taxon>
        <taxon>Hexapoda</taxon>
        <taxon>Insecta</taxon>
        <taxon>Pterygota</taxon>
        <taxon>Neoptera</taxon>
        <taxon>Endopterygota</taxon>
        <taxon>Diptera</taxon>
        <taxon>Brachycera</taxon>
        <taxon>Muscomorpha</taxon>
        <taxon>Muscoidea</taxon>
        <taxon>Muscidae</taxon>
        <taxon>Musca</taxon>
    </lineage>
</organism>
<evidence type="ECO:0000256" key="6">
    <source>
        <dbReference type="ARBA" id="ARBA00022989"/>
    </source>
</evidence>